<organism evidence="2 3">
    <name type="scientific">Plantactinospora veratri</name>
    <dbReference type="NCBI Taxonomy" id="1436122"/>
    <lineage>
        <taxon>Bacteria</taxon>
        <taxon>Bacillati</taxon>
        <taxon>Actinomycetota</taxon>
        <taxon>Actinomycetes</taxon>
        <taxon>Micromonosporales</taxon>
        <taxon>Micromonosporaceae</taxon>
        <taxon>Plantactinospora</taxon>
    </lineage>
</organism>
<proteinExistence type="predicted"/>
<dbReference type="Pfam" id="PF00485">
    <property type="entry name" value="PRK"/>
    <property type="match status" value="1"/>
</dbReference>
<evidence type="ECO:0000313" key="2">
    <source>
        <dbReference type="EMBL" id="MEE6306107.1"/>
    </source>
</evidence>
<comment type="caution">
    <text evidence="2">The sequence shown here is derived from an EMBL/GenBank/DDBJ whole genome shotgun (WGS) entry which is preliminary data.</text>
</comment>
<reference evidence="2 3" key="1">
    <citation type="submission" date="2024-01" db="EMBL/GenBank/DDBJ databases">
        <title>Genome insights into Plantactinospora veratri sp. nov.</title>
        <authorList>
            <person name="Wang L."/>
        </authorList>
    </citation>
    <scope>NUCLEOTIDE SEQUENCE [LARGE SCALE GENOMIC DNA]</scope>
    <source>
        <strain evidence="2 3">NEAU-FHS4</strain>
    </source>
</reference>
<feature type="domain" description="Phosphoribulokinase/uridine kinase" evidence="1">
    <location>
        <begin position="26"/>
        <end position="182"/>
    </location>
</feature>
<dbReference type="Gene3D" id="3.40.50.300">
    <property type="entry name" value="P-loop containing nucleotide triphosphate hydrolases"/>
    <property type="match status" value="1"/>
</dbReference>
<dbReference type="SUPFAM" id="SSF52540">
    <property type="entry name" value="P-loop containing nucleoside triphosphate hydrolases"/>
    <property type="match status" value="1"/>
</dbReference>
<name>A0ABU7S912_9ACTN</name>
<dbReference type="EMBL" id="JAZGQL010000003">
    <property type="protein sequence ID" value="MEE6306107.1"/>
    <property type="molecule type" value="Genomic_DNA"/>
</dbReference>
<evidence type="ECO:0000313" key="3">
    <source>
        <dbReference type="Proteomes" id="UP001339911"/>
    </source>
</evidence>
<protein>
    <submittedName>
        <fullName evidence="2">Uridylate kinase</fullName>
    </submittedName>
</protein>
<keyword evidence="3" id="KW-1185">Reference proteome</keyword>
<dbReference type="Proteomes" id="UP001339911">
    <property type="component" value="Unassembled WGS sequence"/>
</dbReference>
<evidence type="ECO:0000259" key="1">
    <source>
        <dbReference type="Pfam" id="PF00485"/>
    </source>
</evidence>
<accession>A0ABU7S912</accession>
<keyword evidence="2" id="KW-0418">Kinase</keyword>
<keyword evidence="2" id="KW-0808">Transferase</keyword>
<dbReference type="PANTHER" id="PTHR10285">
    <property type="entry name" value="URIDINE KINASE"/>
    <property type="match status" value="1"/>
</dbReference>
<gene>
    <name evidence="2" type="ORF">V1634_04575</name>
</gene>
<dbReference type="InterPro" id="IPR006083">
    <property type="entry name" value="PRK/URK"/>
</dbReference>
<dbReference type="RefSeq" id="WP_331206461.1">
    <property type="nucleotide sequence ID" value="NZ_JAZGQL010000003.1"/>
</dbReference>
<dbReference type="InterPro" id="IPR027417">
    <property type="entry name" value="P-loop_NTPase"/>
</dbReference>
<sequence>MSGTEFVTRLVELIRPMRPAHPLRVAVDGPDAAGKSSLAAELVGRLSPVRETITASLDGFHRPRTVRRRRGELSPEGYYRDSFDYPALRAALLDPLGPGGGRRYRSVVFDHRTDRAVDRPPEQAADDAVLVFDGVFLLRPELRDAWDLRVYLSVSPAESLRRALVRDLELFGDAEVVRERYEARYLPGQQIYRAEADPAGRADVLVDYDDPARPQVLRWPGD</sequence>
<dbReference type="GO" id="GO:0016301">
    <property type="term" value="F:kinase activity"/>
    <property type="evidence" value="ECO:0007669"/>
    <property type="project" value="UniProtKB-KW"/>
</dbReference>